<protein>
    <recommendedName>
        <fullName evidence="3">SRPBCC family protein</fullName>
    </recommendedName>
</protein>
<keyword evidence="2" id="KW-1185">Reference proteome</keyword>
<dbReference type="AlphaFoldDB" id="A0A7G6X1U1"/>
<evidence type="ECO:0008006" key="3">
    <source>
        <dbReference type="Google" id="ProtNLM"/>
    </source>
</evidence>
<dbReference type="SUPFAM" id="SSF55961">
    <property type="entry name" value="Bet v1-like"/>
    <property type="match status" value="1"/>
</dbReference>
<gene>
    <name evidence="1" type="ORF">F1D05_22720</name>
</gene>
<dbReference type="Gene3D" id="3.30.530.20">
    <property type="match status" value="1"/>
</dbReference>
<dbReference type="Proteomes" id="UP000515563">
    <property type="component" value="Chromosome"/>
</dbReference>
<dbReference type="RefSeq" id="WP_185442264.1">
    <property type="nucleotide sequence ID" value="NZ_CP043661.1"/>
</dbReference>
<sequence>MEQAVSHIPADPAAIRHALLDALSLPEWNEAFLSVDGPADATVGVRYVLRVRPGLTGHLEYTAIETDRIDVSWQVPGFHETGSWILGPGNSVTHSFEHSGPLSAVLRPAYRGIAAVRLDRLANRIAQLSRAA</sequence>
<name>A0A7G6X1U1_9ACTN</name>
<dbReference type="KEGG" id="kqi:F1D05_22720"/>
<organism evidence="1 2">
    <name type="scientific">Kribbella qitaiheensis</name>
    <dbReference type="NCBI Taxonomy" id="1544730"/>
    <lineage>
        <taxon>Bacteria</taxon>
        <taxon>Bacillati</taxon>
        <taxon>Actinomycetota</taxon>
        <taxon>Actinomycetes</taxon>
        <taxon>Propionibacteriales</taxon>
        <taxon>Kribbellaceae</taxon>
        <taxon>Kribbella</taxon>
    </lineage>
</organism>
<reference evidence="1 2" key="2">
    <citation type="journal article" date="2020" name="Microbiol. Resour. Announc.">
        <title>Antarctic desert soil bacteria exhibit high novel natural product potential, evaluated through long-read genome sequencing and comparative genomics.</title>
        <authorList>
            <person name="Benaud N."/>
            <person name="Edwards R.J."/>
            <person name="Amos T.G."/>
            <person name="D'Agostino P.M."/>
            <person name="Gutierrez-Chavez C."/>
            <person name="Montgomery K."/>
            <person name="Nicetic I."/>
            <person name="Ferrari B.C."/>
        </authorList>
    </citation>
    <scope>NUCLEOTIDE SEQUENCE [LARGE SCALE GENOMIC DNA]</scope>
    <source>
        <strain evidence="1 2">SPB151</strain>
    </source>
</reference>
<proteinExistence type="predicted"/>
<evidence type="ECO:0000313" key="1">
    <source>
        <dbReference type="EMBL" id="QNE20206.1"/>
    </source>
</evidence>
<dbReference type="Pfam" id="PF10604">
    <property type="entry name" value="Polyketide_cyc2"/>
    <property type="match status" value="1"/>
</dbReference>
<dbReference type="EMBL" id="CP043661">
    <property type="protein sequence ID" value="QNE20206.1"/>
    <property type="molecule type" value="Genomic_DNA"/>
</dbReference>
<dbReference type="InterPro" id="IPR023393">
    <property type="entry name" value="START-like_dom_sf"/>
</dbReference>
<dbReference type="InterPro" id="IPR019587">
    <property type="entry name" value="Polyketide_cyclase/dehydratase"/>
</dbReference>
<evidence type="ECO:0000313" key="2">
    <source>
        <dbReference type="Proteomes" id="UP000515563"/>
    </source>
</evidence>
<accession>A0A7G6X1U1</accession>
<reference evidence="2" key="1">
    <citation type="submission" date="2019-09" db="EMBL/GenBank/DDBJ databases">
        <title>Antimicrobial potential of Antarctic Bacteria.</title>
        <authorList>
            <person name="Benaud N."/>
            <person name="Edwards R.J."/>
            <person name="Ferrari B.C."/>
        </authorList>
    </citation>
    <scope>NUCLEOTIDE SEQUENCE [LARGE SCALE GENOMIC DNA]</scope>
    <source>
        <strain evidence="2">SPB151</strain>
    </source>
</reference>